<comment type="caution">
    <text evidence="5">The sequence shown here is derived from an EMBL/GenBank/DDBJ whole genome shotgun (WGS) entry which is preliminary data.</text>
</comment>
<organism evidence="5 6">
    <name type="scientific">Mesorhizobium helmanticense</name>
    <dbReference type="NCBI Taxonomy" id="1776423"/>
    <lineage>
        <taxon>Bacteria</taxon>
        <taxon>Pseudomonadati</taxon>
        <taxon>Pseudomonadota</taxon>
        <taxon>Alphaproteobacteria</taxon>
        <taxon>Hyphomicrobiales</taxon>
        <taxon>Phyllobacteriaceae</taxon>
        <taxon>Mesorhizobium</taxon>
    </lineage>
</organism>
<evidence type="ECO:0000313" key="5">
    <source>
        <dbReference type="EMBL" id="PTE10971.1"/>
    </source>
</evidence>
<keyword evidence="2" id="KW-0560">Oxidoreductase</keyword>
<dbReference type="InterPro" id="IPR036291">
    <property type="entry name" value="NAD(P)-bd_dom_sf"/>
</dbReference>
<reference evidence="5 6" key="1">
    <citation type="submission" date="2018-03" db="EMBL/GenBank/DDBJ databases">
        <title>Genome sequence of the symbiotic type strain Mesorhizobium helmanticense CSLC115NT isolated from Lotus corniculatus nodules.</title>
        <authorList>
            <person name="Sannazzaro A.I."/>
            <person name="Torres Tejerizo G.A."/>
            <person name="Dip D."/>
            <person name="Caballero M."/>
            <person name="Pistorio M."/>
            <person name="Estrella M.J."/>
        </authorList>
    </citation>
    <scope>NUCLEOTIDE SEQUENCE [LARGE SCALE GENOMIC DNA]</scope>
    <source>
        <strain evidence="5 6">CSLC115N</strain>
    </source>
</reference>
<gene>
    <name evidence="5" type="ORF">C9427_08555</name>
</gene>
<dbReference type="RefSeq" id="WP_107648682.1">
    <property type="nucleotide sequence ID" value="NZ_PZJX01000018.1"/>
</dbReference>
<evidence type="ECO:0000256" key="2">
    <source>
        <dbReference type="ARBA" id="ARBA00023002"/>
    </source>
</evidence>
<keyword evidence="6" id="KW-1185">Reference proteome</keyword>
<evidence type="ECO:0000313" key="6">
    <source>
        <dbReference type="Proteomes" id="UP000240259"/>
    </source>
</evidence>
<evidence type="ECO:0000256" key="1">
    <source>
        <dbReference type="ARBA" id="ARBA00007637"/>
    </source>
</evidence>
<dbReference type="Proteomes" id="UP000240259">
    <property type="component" value="Unassembled WGS sequence"/>
</dbReference>
<dbReference type="GO" id="GO:0016491">
    <property type="term" value="F:oxidoreductase activity"/>
    <property type="evidence" value="ECO:0007669"/>
    <property type="project" value="UniProtKB-KW"/>
</dbReference>
<dbReference type="Pfam" id="PF01370">
    <property type="entry name" value="Epimerase"/>
    <property type="match status" value="1"/>
</dbReference>
<dbReference type="AlphaFoldDB" id="A0A2T4IZ90"/>
<dbReference type="InterPro" id="IPR001509">
    <property type="entry name" value="Epimerase_deHydtase"/>
</dbReference>
<evidence type="ECO:0000256" key="3">
    <source>
        <dbReference type="ARBA" id="ARBA00023027"/>
    </source>
</evidence>
<proteinExistence type="inferred from homology"/>
<name>A0A2T4IZ90_9HYPH</name>
<dbReference type="EMBL" id="PZJX01000018">
    <property type="protein sequence ID" value="PTE10971.1"/>
    <property type="molecule type" value="Genomic_DNA"/>
</dbReference>
<protein>
    <submittedName>
        <fullName evidence="5">Epimerase</fullName>
    </submittedName>
</protein>
<comment type="similarity">
    <text evidence="1">Belongs to the NAD(P)-dependent epimerase/dehydratase family.</text>
</comment>
<evidence type="ECO:0000259" key="4">
    <source>
        <dbReference type="Pfam" id="PF01370"/>
    </source>
</evidence>
<dbReference type="PANTHER" id="PTHR43103">
    <property type="entry name" value="NUCLEOSIDE-DIPHOSPHATE-SUGAR EPIMERASE"/>
    <property type="match status" value="1"/>
</dbReference>
<feature type="domain" description="NAD-dependent epimerase/dehydratase" evidence="4">
    <location>
        <begin position="4"/>
        <end position="170"/>
    </location>
</feature>
<accession>A0A2T4IZ90</accession>
<dbReference type="Gene3D" id="3.40.50.720">
    <property type="entry name" value="NAD(P)-binding Rossmann-like Domain"/>
    <property type="match status" value="1"/>
</dbReference>
<sequence length="284" mass="30703">MRTIVTGSSGLLGRHVATALIVAGHDVLGIDAVAPDKLAWRHASADLTDLGSALQLVRDCDAVIHIAAIPRPTGRAGGEVFKTNIATAYNVVEAAAMAGARRFVYASSFSVFGYPFFEKTVRPPYLPVDMNHPVGAQDPYALSKWLGEEIVDAAVRRGAFSAVSIRMPWIQTPETFFAGVGPRRATADSARDLWAYLDARDAGQGFLQALEWGGEGHLRVLLSAADTFMEEETEPLLRRVYPDVPLSRPIAGHGAVLDTAHARKTIGFQPSHSWRSYPQPESGK</sequence>
<keyword evidence="3" id="KW-0520">NAD</keyword>
<dbReference type="SUPFAM" id="SSF51735">
    <property type="entry name" value="NAD(P)-binding Rossmann-fold domains"/>
    <property type="match status" value="1"/>
</dbReference>
<dbReference type="PANTHER" id="PTHR43103:SF5">
    <property type="entry name" value="4-EPIMERASE, PUTATIVE (AFU_ORTHOLOGUE AFUA_7G00360)-RELATED"/>
    <property type="match status" value="1"/>
</dbReference>
<dbReference type="OrthoDB" id="9798669at2"/>